<dbReference type="Proteomes" id="UP000594261">
    <property type="component" value="Chromosome 8"/>
</dbReference>
<dbReference type="Gramene" id="QL08p011246:mrna">
    <property type="protein sequence ID" value="QL08p011246:mrna"/>
    <property type="gene ID" value="QL08p011246"/>
</dbReference>
<protein>
    <submittedName>
        <fullName evidence="1">Uncharacterized protein</fullName>
    </submittedName>
</protein>
<evidence type="ECO:0000313" key="1">
    <source>
        <dbReference type="EnsemblPlants" id="QL08p011246:mrna"/>
    </source>
</evidence>
<keyword evidence="2" id="KW-1185">Reference proteome</keyword>
<dbReference type="EnsemblPlants" id="QL08p011246:mrna">
    <property type="protein sequence ID" value="QL08p011246:mrna"/>
    <property type="gene ID" value="QL08p011246"/>
</dbReference>
<name>A0A7N2M9L6_QUELO</name>
<sequence length="202" mass="23713">MVIYAGCGHRMVLVVCYHASKLFNFNRFEDLKHEVELVKYILKEARLQNRITIKVSAINMKESVFQKLSMFPRQSKTCLPTVDRVLEYFRFYGDLRNIVFLQKLAHLVEAHIDVHTDNDWVRVFEFYYGDRVFKLLKALNNAKFLSIFPSDKECIGFGSIYPSMFQNLVRLNFKVTRTNWHVLQSLLVVAPNLEVLVIDKVS</sequence>
<reference evidence="1 2" key="1">
    <citation type="journal article" date="2016" name="G3 (Bethesda)">
        <title>First Draft Assembly and Annotation of the Genome of a California Endemic Oak Quercus lobata Nee (Fagaceae).</title>
        <authorList>
            <person name="Sork V.L."/>
            <person name="Fitz-Gibbon S.T."/>
            <person name="Puiu D."/>
            <person name="Crepeau M."/>
            <person name="Gugger P.F."/>
            <person name="Sherman R."/>
            <person name="Stevens K."/>
            <person name="Langley C.H."/>
            <person name="Pellegrini M."/>
            <person name="Salzberg S.L."/>
        </authorList>
    </citation>
    <scope>NUCLEOTIDE SEQUENCE [LARGE SCALE GENOMIC DNA]</scope>
    <source>
        <strain evidence="1 2">cv. SW786</strain>
    </source>
</reference>
<dbReference type="AlphaFoldDB" id="A0A7N2M9L6"/>
<accession>A0A7N2M9L6</accession>
<dbReference type="PANTHER" id="PTHR31900">
    <property type="entry name" value="F-BOX/RNI SUPERFAMILY PROTEIN-RELATED"/>
    <property type="match status" value="1"/>
</dbReference>
<evidence type="ECO:0000313" key="2">
    <source>
        <dbReference type="Proteomes" id="UP000594261"/>
    </source>
</evidence>
<dbReference type="InParanoid" id="A0A7N2M9L6"/>
<organism evidence="1 2">
    <name type="scientific">Quercus lobata</name>
    <name type="common">Valley oak</name>
    <dbReference type="NCBI Taxonomy" id="97700"/>
    <lineage>
        <taxon>Eukaryota</taxon>
        <taxon>Viridiplantae</taxon>
        <taxon>Streptophyta</taxon>
        <taxon>Embryophyta</taxon>
        <taxon>Tracheophyta</taxon>
        <taxon>Spermatophyta</taxon>
        <taxon>Magnoliopsida</taxon>
        <taxon>eudicotyledons</taxon>
        <taxon>Gunneridae</taxon>
        <taxon>Pentapetalae</taxon>
        <taxon>rosids</taxon>
        <taxon>fabids</taxon>
        <taxon>Fagales</taxon>
        <taxon>Fagaceae</taxon>
        <taxon>Quercus</taxon>
    </lineage>
</organism>
<dbReference type="EMBL" id="LRBV02000008">
    <property type="status" value="NOT_ANNOTATED_CDS"/>
    <property type="molecule type" value="Genomic_DNA"/>
</dbReference>
<dbReference type="PANTHER" id="PTHR31900:SF30">
    <property type="entry name" value="SUPERFAMILY PROTEIN, PUTATIVE-RELATED"/>
    <property type="match status" value="1"/>
</dbReference>
<proteinExistence type="predicted"/>
<dbReference type="InterPro" id="IPR050232">
    <property type="entry name" value="FBL13/AtMIF1-like"/>
</dbReference>
<reference evidence="1" key="2">
    <citation type="submission" date="2021-01" db="UniProtKB">
        <authorList>
            <consortium name="EnsemblPlants"/>
        </authorList>
    </citation>
    <scope>IDENTIFICATION</scope>
</reference>